<dbReference type="EMBL" id="FWXZ01000001">
    <property type="protein sequence ID" value="SMC36932.1"/>
    <property type="molecule type" value="Genomic_DNA"/>
</dbReference>
<protein>
    <submittedName>
        <fullName evidence="1">16S rRNA (Cytosine1402-N4)-methyltransferase</fullName>
    </submittedName>
</protein>
<dbReference type="Proteomes" id="UP000192328">
    <property type="component" value="Unassembled WGS sequence"/>
</dbReference>
<sequence length="315" mass="34625">MEFRHEPVLLQEVLQWMNVRPDGVYCDGTLGGGGHSEAILKASGGTAVLYGIDRDETAIRAASERLKAYPGFTALHGNFHDAADLLAQAGAGPLDGVLLDLGVSSPQLDVAERGFSYHEDAPLDMRMDRSRGITAADLLNTADERELTSIIRDYGEEKWAARIARIICEHRTQKPFETTFDLVHAVDAAIPKAVRRKEDGHPARRTFQAIRIAVNDELKPLEQALKDLTDCLKPGGRICVITFHSLEDRIVKRCFKTLENPCICPPKAPICTCGRKPVVKVLAGGAVAPTEEETERNPRARSAKLRVAEKRNTEA</sequence>
<reference evidence="1" key="1">
    <citation type="submission" date="2017-04" db="EMBL/GenBank/DDBJ databases">
        <authorList>
            <person name="Varghese N."/>
            <person name="Submissions S."/>
        </authorList>
    </citation>
    <scope>NUCLEOTIDE SEQUENCE</scope>
    <source>
        <strain evidence="1">WTE2008</strain>
    </source>
</reference>
<gene>
    <name evidence="1" type="ORF">SAMN06297397_0359</name>
</gene>
<name>A0AC61PHU6_9FIRM</name>
<proteinExistence type="predicted"/>
<comment type="caution">
    <text evidence="1">The sequence shown here is derived from an EMBL/GenBank/DDBJ whole genome shotgun (WGS) entry which is preliminary data.</text>
</comment>
<keyword evidence="2" id="KW-1185">Reference proteome</keyword>
<organism evidence="1 2">
    <name type="scientific">Aristaeella lactis</name>
    <dbReference type="NCBI Taxonomy" id="3046383"/>
    <lineage>
        <taxon>Bacteria</taxon>
        <taxon>Bacillati</taxon>
        <taxon>Bacillota</taxon>
        <taxon>Clostridia</taxon>
        <taxon>Eubacteriales</taxon>
        <taxon>Aristaeellaceae</taxon>
        <taxon>Aristaeella</taxon>
    </lineage>
</organism>
<accession>A0AC61PHU6</accession>
<evidence type="ECO:0000313" key="1">
    <source>
        <dbReference type="EMBL" id="SMC36932.1"/>
    </source>
</evidence>
<evidence type="ECO:0000313" key="2">
    <source>
        <dbReference type="Proteomes" id="UP000192328"/>
    </source>
</evidence>